<dbReference type="PANTHER" id="PTHR37984:SF5">
    <property type="entry name" value="PROTEIN NYNRIN-LIKE"/>
    <property type="match status" value="1"/>
</dbReference>
<dbReference type="InterPro" id="IPR012337">
    <property type="entry name" value="RNaseH-like_sf"/>
</dbReference>
<dbReference type="PROSITE" id="PS50994">
    <property type="entry name" value="INTEGRASE"/>
    <property type="match status" value="1"/>
</dbReference>
<dbReference type="Gene3D" id="3.30.420.10">
    <property type="entry name" value="Ribonuclease H-like superfamily/Ribonuclease H"/>
    <property type="match status" value="1"/>
</dbReference>
<dbReference type="GO" id="GO:0015074">
    <property type="term" value="P:DNA integration"/>
    <property type="evidence" value="ECO:0007669"/>
    <property type="project" value="InterPro"/>
</dbReference>
<feature type="domain" description="Integrase catalytic" evidence="1">
    <location>
        <begin position="29"/>
        <end position="192"/>
    </location>
</feature>
<dbReference type="InterPro" id="IPR001584">
    <property type="entry name" value="Integrase_cat-core"/>
</dbReference>
<evidence type="ECO:0000259" key="1">
    <source>
        <dbReference type="PROSITE" id="PS50994"/>
    </source>
</evidence>
<dbReference type="InterPro" id="IPR050951">
    <property type="entry name" value="Retrovirus_Pol_polyprotein"/>
</dbReference>
<dbReference type="SUPFAM" id="SSF53098">
    <property type="entry name" value="Ribonuclease H-like"/>
    <property type="match status" value="1"/>
</dbReference>
<dbReference type="AlphaFoldDB" id="A0A131YNJ2"/>
<proteinExistence type="predicted"/>
<reference evidence="2" key="1">
    <citation type="journal article" date="2016" name="Ticks Tick Borne Dis.">
        <title>De novo assembly and annotation of the salivary gland transcriptome of Rhipicephalus appendiculatus male and female ticks during blood feeding.</title>
        <authorList>
            <person name="de Castro M.H."/>
            <person name="de Klerk D."/>
            <person name="Pienaar R."/>
            <person name="Latif A.A."/>
            <person name="Rees D.J."/>
            <person name="Mans B.J."/>
        </authorList>
    </citation>
    <scope>NUCLEOTIDE SEQUENCE</scope>
    <source>
        <tissue evidence="2">Salivary glands</tissue>
    </source>
</reference>
<protein>
    <submittedName>
        <fullName evidence="2">Tick transposon</fullName>
    </submittedName>
</protein>
<dbReference type="EMBL" id="GEDV01008557">
    <property type="protein sequence ID" value="JAP80000.1"/>
    <property type="molecule type" value="Transcribed_RNA"/>
</dbReference>
<accession>A0A131YNJ2</accession>
<dbReference type="InterPro" id="IPR036397">
    <property type="entry name" value="RNaseH_sf"/>
</dbReference>
<evidence type="ECO:0000313" key="2">
    <source>
        <dbReference type="EMBL" id="JAP80000.1"/>
    </source>
</evidence>
<organism evidence="2">
    <name type="scientific">Rhipicephalus appendiculatus</name>
    <name type="common">Brown ear tick</name>
    <dbReference type="NCBI Taxonomy" id="34631"/>
    <lineage>
        <taxon>Eukaryota</taxon>
        <taxon>Metazoa</taxon>
        <taxon>Ecdysozoa</taxon>
        <taxon>Arthropoda</taxon>
        <taxon>Chelicerata</taxon>
        <taxon>Arachnida</taxon>
        <taxon>Acari</taxon>
        <taxon>Parasitiformes</taxon>
        <taxon>Ixodida</taxon>
        <taxon>Ixodoidea</taxon>
        <taxon>Ixodidae</taxon>
        <taxon>Rhipicephalinae</taxon>
        <taxon>Rhipicephalus</taxon>
        <taxon>Rhipicephalus</taxon>
    </lineage>
</organism>
<dbReference type="GO" id="GO:0003676">
    <property type="term" value="F:nucleic acid binding"/>
    <property type="evidence" value="ECO:0007669"/>
    <property type="project" value="InterPro"/>
</dbReference>
<sequence>MERSVQSYVASCEVCQKHKRRPGCQPGLLTPIPLPDTIFNTIGIDHVGPLPTTTAGNRYIVVAVDHLSKFVEVAAVPSLAAGFVIKFLRDRFEWKHGLPKKIISDRATTYRSRELRSYLRNAGVEHHFTSAYHPQANGLTERYNQNLLARLVPYCKNNKPNEADWDDHLQAAAYAINTAFQVSIGTSPYEVV</sequence>
<dbReference type="Pfam" id="PF00665">
    <property type="entry name" value="rve"/>
    <property type="match status" value="1"/>
</dbReference>
<dbReference type="PANTHER" id="PTHR37984">
    <property type="entry name" value="PROTEIN CBG26694"/>
    <property type="match status" value="1"/>
</dbReference>
<name>A0A131YNJ2_RHIAP</name>